<dbReference type="OrthoDB" id="9804698at2"/>
<dbReference type="SUPFAM" id="SSF55620">
    <property type="entry name" value="Tetrahydrobiopterin biosynthesis enzymes-like"/>
    <property type="match status" value="1"/>
</dbReference>
<dbReference type="PANTHER" id="PTHR12589:SF7">
    <property type="entry name" value="6-PYRUVOYL TETRAHYDROBIOPTERIN SYNTHASE"/>
    <property type="match status" value="1"/>
</dbReference>
<evidence type="ECO:0000256" key="6">
    <source>
        <dbReference type="ARBA" id="ARBA00022723"/>
    </source>
</evidence>
<dbReference type="RefSeq" id="WP_145197657.1">
    <property type="nucleotide sequence ID" value="NZ_CP036434.1"/>
</dbReference>
<keyword evidence="7" id="KW-0862">Zinc</keyword>
<dbReference type="EMBL" id="CP036434">
    <property type="protein sequence ID" value="QDV06986.1"/>
    <property type="molecule type" value="Genomic_DNA"/>
</dbReference>
<evidence type="ECO:0000256" key="5">
    <source>
        <dbReference type="ARBA" id="ARBA00018141"/>
    </source>
</evidence>
<evidence type="ECO:0000256" key="8">
    <source>
        <dbReference type="ARBA" id="ARBA00023239"/>
    </source>
</evidence>
<evidence type="ECO:0000256" key="7">
    <source>
        <dbReference type="ARBA" id="ARBA00022833"/>
    </source>
</evidence>
<evidence type="ECO:0000256" key="3">
    <source>
        <dbReference type="ARBA" id="ARBA00008900"/>
    </source>
</evidence>
<keyword evidence="8 11" id="KW-0456">Lyase</keyword>
<dbReference type="PANTHER" id="PTHR12589">
    <property type="entry name" value="PYRUVOYL TETRAHYDROBIOPTERIN SYNTHASE"/>
    <property type="match status" value="1"/>
</dbReference>
<keyword evidence="12" id="KW-1185">Reference proteome</keyword>
<evidence type="ECO:0000256" key="9">
    <source>
        <dbReference type="ARBA" id="ARBA00031449"/>
    </source>
</evidence>
<reference evidence="11 12" key="1">
    <citation type="submission" date="2019-02" db="EMBL/GenBank/DDBJ databases">
        <title>Deep-cultivation of Planctomycetes and their phenomic and genomic characterization uncovers novel biology.</title>
        <authorList>
            <person name="Wiegand S."/>
            <person name="Jogler M."/>
            <person name="Boedeker C."/>
            <person name="Pinto D."/>
            <person name="Vollmers J."/>
            <person name="Rivas-Marin E."/>
            <person name="Kohn T."/>
            <person name="Peeters S.H."/>
            <person name="Heuer A."/>
            <person name="Rast P."/>
            <person name="Oberbeckmann S."/>
            <person name="Bunk B."/>
            <person name="Jeske O."/>
            <person name="Meyerdierks A."/>
            <person name="Storesund J.E."/>
            <person name="Kallscheuer N."/>
            <person name="Luecker S."/>
            <person name="Lage O.M."/>
            <person name="Pohl T."/>
            <person name="Merkel B.J."/>
            <person name="Hornburger P."/>
            <person name="Mueller R.-W."/>
            <person name="Bruemmer F."/>
            <person name="Labrenz M."/>
            <person name="Spormann A.M."/>
            <person name="Op den Camp H."/>
            <person name="Overmann J."/>
            <person name="Amann R."/>
            <person name="Jetten M.S.M."/>
            <person name="Mascher T."/>
            <person name="Medema M.H."/>
            <person name="Devos D.P."/>
            <person name="Kaster A.-K."/>
            <person name="Ovreas L."/>
            <person name="Rohde M."/>
            <person name="Galperin M.Y."/>
            <person name="Jogler C."/>
        </authorList>
    </citation>
    <scope>NUCLEOTIDE SEQUENCE [LARGE SCALE GENOMIC DNA]</scope>
    <source>
        <strain evidence="11 12">Poly30</strain>
    </source>
</reference>
<comment type="pathway">
    <text evidence="2">Purine metabolism; 7-cyano-7-deazaguanine biosynthesis.</text>
</comment>
<dbReference type="EC" id="4.1.2.50" evidence="4"/>
<proteinExistence type="inferred from homology"/>
<protein>
    <recommendedName>
        <fullName evidence="5">6-carboxy-5,6,7,8-tetrahydropterin synthase</fullName>
        <ecNumber evidence="4">4.1.2.50</ecNumber>
    </recommendedName>
    <alternativeName>
        <fullName evidence="9">Queuosine biosynthesis protein QueD</fullName>
    </alternativeName>
</protein>
<name>A0A518ESC3_9BACT</name>
<comment type="catalytic activity">
    <reaction evidence="10">
        <text>7,8-dihydroneopterin 3'-triphosphate + H2O = 6-carboxy-5,6,7,8-tetrahydropterin + triphosphate + acetaldehyde + 2 H(+)</text>
        <dbReference type="Rhea" id="RHEA:27966"/>
        <dbReference type="ChEBI" id="CHEBI:15343"/>
        <dbReference type="ChEBI" id="CHEBI:15377"/>
        <dbReference type="ChEBI" id="CHEBI:15378"/>
        <dbReference type="ChEBI" id="CHEBI:18036"/>
        <dbReference type="ChEBI" id="CHEBI:58462"/>
        <dbReference type="ChEBI" id="CHEBI:61032"/>
        <dbReference type="EC" id="4.1.2.50"/>
    </reaction>
</comment>
<dbReference type="Gene3D" id="3.30.479.10">
    <property type="entry name" value="6-pyruvoyl tetrahydropterin synthase/QueD"/>
    <property type="match status" value="1"/>
</dbReference>
<evidence type="ECO:0000256" key="10">
    <source>
        <dbReference type="ARBA" id="ARBA00048807"/>
    </source>
</evidence>
<dbReference type="UniPathway" id="UPA00391"/>
<dbReference type="GO" id="GO:0070497">
    <property type="term" value="F:6-carboxytetrahydropterin synthase activity"/>
    <property type="evidence" value="ECO:0007669"/>
    <property type="project" value="UniProtKB-EC"/>
</dbReference>
<evidence type="ECO:0000313" key="11">
    <source>
        <dbReference type="EMBL" id="QDV06986.1"/>
    </source>
</evidence>
<evidence type="ECO:0000256" key="1">
    <source>
        <dbReference type="ARBA" id="ARBA00001947"/>
    </source>
</evidence>
<evidence type="ECO:0000256" key="2">
    <source>
        <dbReference type="ARBA" id="ARBA00005061"/>
    </source>
</evidence>
<gene>
    <name evidence="11" type="primary">queD</name>
    <name evidence="11" type="ORF">Poly30_25050</name>
</gene>
<dbReference type="GO" id="GO:0046872">
    <property type="term" value="F:metal ion binding"/>
    <property type="evidence" value="ECO:0007669"/>
    <property type="project" value="UniProtKB-KW"/>
</dbReference>
<comment type="similarity">
    <text evidence="3">Belongs to the PTPS family. QueD subfamily.</text>
</comment>
<comment type="cofactor">
    <cofactor evidence="1">
        <name>Zn(2+)</name>
        <dbReference type="ChEBI" id="CHEBI:29105"/>
    </cofactor>
</comment>
<dbReference type="InterPro" id="IPR038418">
    <property type="entry name" value="6-PTP_synth/QueD_sf"/>
</dbReference>
<evidence type="ECO:0000256" key="4">
    <source>
        <dbReference type="ARBA" id="ARBA00012982"/>
    </source>
</evidence>
<accession>A0A518ESC3</accession>
<dbReference type="Pfam" id="PF01242">
    <property type="entry name" value="PTPS"/>
    <property type="match status" value="1"/>
</dbReference>
<dbReference type="AlphaFoldDB" id="A0A518ESC3"/>
<dbReference type="InterPro" id="IPR007115">
    <property type="entry name" value="6-PTP_synth/QueD"/>
</dbReference>
<keyword evidence="6" id="KW-0479">Metal-binding</keyword>
<evidence type="ECO:0000313" key="12">
    <source>
        <dbReference type="Proteomes" id="UP000320390"/>
    </source>
</evidence>
<sequence length="152" mass="16810">MSGSVTISRRIEWDMAHRLGPRCTTKCKNLHGHRYVAIATLAADTTDDLGMVLDFGDAFRVMKAFVDGSLDHACIVDRGDADLLAFLIQQGDKRCEVEFPSTVENLCSWLAARFQEGFDTLPAAAGRGVQLVELRVFETPNCYADWKVQPAS</sequence>
<organism evidence="11 12">
    <name type="scientific">Saltatorellus ferox</name>
    <dbReference type="NCBI Taxonomy" id="2528018"/>
    <lineage>
        <taxon>Bacteria</taxon>
        <taxon>Pseudomonadati</taxon>
        <taxon>Planctomycetota</taxon>
        <taxon>Planctomycetia</taxon>
        <taxon>Planctomycetia incertae sedis</taxon>
        <taxon>Saltatorellus</taxon>
    </lineage>
</organism>
<dbReference type="Proteomes" id="UP000320390">
    <property type="component" value="Chromosome"/>
</dbReference>